<dbReference type="Proteomes" id="UP000501568">
    <property type="component" value="Chromosome"/>
</dbReference>
<accession>A0A6G6Y2M0</accession>
<sequence>MTMYPDLEGKVAIVTGAGRRKGLGEAIARKLAEDGVKLVLHDLGETKGDMAPAHGVGASEEMAAVAEDLRAINPDVTTFQADMREEAQIEAMVAHAVASYGKLDILVNNAGVGYLFGPLVDATQEMWDTVLNVNLRGAFFAMKHAVRQMQKQDIVEGWGRGRIVSIGSRGSKSGSALTSSYIASKHGIVGLTRSAAIELGPEQITVNAVCPNHVTTGLGSWQNEYMAKARGQTLEEYLAAMRGRIPLGRVGEPSDTANACAFLCSGQARYITGEAMNVSGGEEMH</sequence>
<dbReference type="CDD" id="cd05233">
    <property type="entry name" value="SDR_c"/>
    <property type="match status" value="1"/>
</dbReference>
<dbReference type="AlphaFoldDB" id="A0A6G6Y2M0"/>
<name>A0A6G6Y2M0_9SPHN</name>
<evidence type="ECO:0000256" key="1">
    <source>
        <dbReference type="ARBA" id="ARBA00006484"/>
    </source>
</evidence>
<dbReference type="InterPro" id="IPR036291">
    <property type="entry name" value="NAD(P)-bd_dom_sf"/>
</dbReference>
<keyword evidence="2" id="KW-0560">Oxidoreductase</keyword>
<protein>
    <submittedName>
        <fullName evidence="3">SDR family oxidoreductase</fullName>
    </submittedName>
</protein>
<dbReference type="KEGG" id="spzr:G5C33_02960"/>
<reference evidence="3 4" key="1">
    <citation type="submission" date="2020-02" db="EMBL/GenBank/DDBJ databases">
        <authorList>
            <person name="Zheng R.K."/>
            <person name="Sun C.M."/>
        </authorList>
    </citation>
    <scope>NUCLEOTIDE SEQUENCE [LARGE SCALE GENOMIC DNA]</scope>
    <source>
        <strain evidence="4">zrk23</strain>
    </source>
</reference>
<keyword evidence="4" id="KW-1185">Reference proteome</keyword>
<dbReference type="SUPFAM" id="SSF51735">
    <property type="entry name" value="NAD(P)-binding Rossmann-fold domains"/>
    <property type="match status" value="1"/>
</dbReference>
<dbReference type="GO" id="GO:0016491">
    <property type="term" value="F:oxidoreductase activity"/>
    <property type="evidence" value="ECO:0007669"/>
    <property type="project" value="UniProtKB-KW"/>
</dbReference>
<dbReference type="InterPro" id="IPR002347">
    <property type="entry name" value="SDR_fam"/>
</dbReference>
<evidence type="ECO:0000256" key="2">
    <source>
        <dbReference type="ARBA" id="ARBA00023002"/>
    </source>
</evidence>
<dbReference type="PRINTS" id="PR00081">
    <property type="entry name" value="GDHRDH"/>
</dbReference>
<dbReference type="PRINTS" id="PR00080">
    <property type="entry name" value="SDRFAMILY"/>
</dbReference>
<organism evidence="3 4">
    <name type="scientific">Stakelama tenebrarum</name>
    <dbReference type="NCBI Taxonomy" id="2711215"/>
    <lineage>
        <taxon>Bacteria</taxon>
        <taxon>Pseudomonadati</taxon>
        <taxon>Pseudomonadota</taxon>
        <taxon>Alphaproteobacteria</taxon>
        <taxon>Sphingomonadales</taxon>
        <taxon>Sphingomonadaceae</taxon>
        <taxon>Stakelama</taxon>
    </lineage>
</organism>
<dbReference type="PANTHER" id="PTHR24321">
    <property type="entry name" value="DEHYDROGENASES, SHORT CHAIN"/>
    <property type="match status" value="1"/>
</dbReference>
<evidence type="ECO:0000313" key="4">
    <source>
        <dbReference type="Proteomes" id="UP000501568"/>
    </source>
</evidence>
<evidence type="ECO:0000313" key="3">
    <source>
        <dbReference type="EMBL" id="QIG78853.1"/>
    </source>
</evidence>
<dbReference type="EMBL" id="CP049109">
    <property type="protein sequence ID" value="QIG78853.1"/>
    <property type="molecule type" value="Genomic_DNA"/>
</dbReference>
<proteinExistence type="inferred from homology"/>
<dbReference type="PANTHER" id="PTHR24321:SF8">
    <property type="entry name" value="ESTRADIOL 17-BETA-DEHYDROGENASE 8-RELATED"/>
    <property type="match status" value="1"/>
</dbReference>
<dbReference type="Gene3D" id="3.40.50.720">
    <property type="entry name" value="NAD(P)-binding Rossmann-like Domain"/>
    <property type="match status" value="1"/>
</dbReference>
<dbReference type="FunFam" id="3.40.50.720:FF:000084">
    <property type="entry name" value="Short-chain dehydrogenase reductase"/>
    <property type="match status" value="1"/>
</dbReference>
<gene>
    <name evidence="3" type="ORF">G5C33_02960</name>
</gene>
<comment type="similarity">
    <text evidence="1">Belongs to the short-chain dehydrogenases/reductases (SDR) family.</text>
</comment>
<dbReference type="Pfam" id="PF13561">
    <property type="entry name" value="adh_short_C2"/>
    <property type="match status" value="1"/>
</dbReference>